<dbReference type="RefSeq" id="WP_107243299.1">
    <property type="nucleotide sequence ID" value="NZ_PYMJ01000013.1"/>
</dbReference>
<keyword evidence="1" id="KW-0378">Hydrolase</keyword>
<dbReference type="GO" id="GO:0042262">
    <property type="term" value="P:DNA protection"/>
    <property type="evidence" value="ECO:0007669"/>
    <property type="project" value="TreeGrafter"/>
</dbReference>
<dbReference type="EMBL" id="PYMJ01000013">
    <property type="protein sequence ID" value="PSU47676.1"/>
    <property type="molecule type" value="Genomic_DNA"/>
</dbReference>
<dbReference type="AlphaFoldDB" id="A0A2T3JFH1"/>
<evidence type="ECO:0000313" key="2">
    <source>
        <dbReference type="Proteomes" id="UP000240987"/>
    </source>
</evidence>
<name>A0A2T3JFH1_9GAMM</name>
<sequence>MSTEIKQLQRTLTEFAQERDWEKFHTPKNLVMALNGEVGELTEIFQWLTPEQSLSLPENKQEHLEEELADVMMYLLRLADKCEVDIIDACHKKLIKNKAKYPADKCFGSAKKYNEL</sequence>
<dbReference type="GO" id="GO:0006253">
    <property type="term" value="P:dCTP catabolic process"/>
    <property type="evidence" value="ECO:0007669"/>
    <property type="project" value="TreeGrafter"/>
</dbReference>
<dbReference type="OrthoDB" id="9791898at2"/>
<evidence type="ECO:0000313" key="1">
    <source>
        <dbReference type="EMBL" id="PSU47676.1"/>
    </source>
</evidence>
<dbReference type="InterPro" id="IPR052555">
    <property type="entry name" value="dCTP_Pyrophosphatase"/>
</dbReference>
<dbReference type="PIRSF" id="PIRSF029826">
    <property type="entry name" value="UCP029826_pph"/>
    <property type="match status" value="1"/>
</dbReference>
<gene>
    <name evidence="1" type="ORF">C9J12_14080</name>
</gene>
<dbReference type="InterPro" id="IPR025984">
    <property type="entry name" value="DCTPP"/>
</dbReference>
<dbReference type="GO" id="GO:0005829">
    <property type="term" value="C:cytosol"/>
    <property type="evidence" value="ECO:0007669"/>
    <property type="project" value="TreeGrafter"/>
</dbReference>
<dbReference type="Pfam" id="PF12643">
    <property type="entry name" value="MazG-like"/>
    <property type="match status" value="1"/>
</dbReference>
<accession>A0A2T3JFH1</accession>
<comment type="caution">
    <text evidence="1">The sequence shown here is derived from an EMBL/GenBank/DDBJ whole genome shotgun (WGS) entry which is preliminary data.</text>
</comment>
<dbReference type="Proteomes" id="UP000240987">
    <property type="component" value="Unassembled WGS sequence"/>
</dbReference>
<proteinExistence type="predicted"/>
<reference evidence="1 2" key="1">
    <citation type="submission" date="2018-01" db="EMBL/GenBank/DDBJ databases">
        <title>Whole genome sequencing of Histamine producing bacteria.</title>
        <authorList>
            <person name="Butler K."/>
        </authorList>
    </citation>
    <scope>NUCLEOTIDE SEQUENCE [LARGE SCALE GENOMIC DNA]</scope>
    <source>
        <strain evidence="1 2">JCM 12947</strain>
    </source>
</reference>
<keyword evidence="2" id="KW-1185">Reference proteome</keyword>
<dbReference type="GO" id="GO:0047840">
    <property type="term" value="F:dCTP diphosphatase activity"/>
    <property type="evidence" value="ECO:0007669"/>
    <property type="project" value="TreeGrafter"/>
</dbReference>
<dbReference type="CDD" id="cd11537">
    <property type="entry name" value="NTP-PPase_RS21-C6_like"/>
    <property type="match status" value="1"/>
</dbReference>
<dbReference type="SUPFAM" id="SSF101386">
    <property type="entry name" value="all-alpha NTP pyrophosphatases"/>
    <property type="match status" value="1"/>
</dbReference>
<dbReference type="PANTHER" id="PTHR46523:SF1">
    <property type="entry name" value="DCTP PYROPHOSPHATASE 1"/>
    <property type="match status" value="1"/>
</dbReference>
<dbReference type="PANTHER" id="PTHR46523">
    <property type="entry name" value="DCTP PYROPHOSPHATASE 1"/>
    <property type="match status" value="1"/>
</dbReference>
<protein>
    <submittedName>
        <fullName evidence="1">Nucleotide pyrophosphohydrolase</fullName>
    </submittedName>
</protein>
<organism evidence="1 2">
    <name type="scientific">Photobacterium frigidiphilum</name>
    <dbReference type="NCBI Taxonomy" id="264736"/>
    <lineage>
        <taxon>Bacteria</taxon>
        <taxon>Pseudomonadati</taxon>
        <taxon>Pseudomonadota</taxon>
        <taxon>Gammaproteobacteria</taxon>
        <taxon>Vibrionales</taxon>
        <taxon>Vibrionaceae</taxon>
        <taxon>Photobacterium</taxon>
    </lineage>
</organism>
<dbReference type="Gene3D" id="1.10.287.1080">
    <property type="entry name" value="MazG-like"/>
    <property type="match status" value="1"/>
</dbReference>